<accession>A0A6A3JYB9</accession>
<dbReference type="InterPro" id="IPR011009">
    <property type="entry name" value="Kinase-like_dom_sf"/>
</dbReference>
<dbReference type="SMART" id="SM00220">
    <property type="entry name" value="S_TKc"/>
    <property type="match status" value="1"/>
</dbReference>
<dbReference type="SUPFAM" id="SSF56112">
    <property type="entry name" value="Protein kinase-like (PK-like)"/>
    <property type="match status" value="1"/>
</dbReference>
<dbReference type="Pfam" id="PF00069">
    <property type="entry name" value="Pkinase"/>
    <property type="match status" value="1"/>
</dbReference>
<feature type="compositionally biased region" description="Basic residues" evidence="1">
    <location>
        <begin position="46"/>
        <end position="56"/>
    </location>
</feature>
<dbReference type="EMBL" id="QXFU01001696">
    <property type="protein sequence ID" value="KAE8997194.1"/>
    <property type="molecule type" value="Genomic_DNA"/>
</dbReference>
<evidence type="ECO:0000256" key="1">
    <source>
        <dbReference type="SAM" id="MobiDB-lite"/>
    </source>
</evidence>
<feature type="region of interest" description="Disordered" evidence="1">
    <location>
        <begin position="1"/>
        <end position="78"/>
    </location>
</feature>
<dbReference type="PANTHER" id="PTHR44167:SF24">
    <property type="entry name" value="SERINE_THREONINE-PROTEIN KINASE CHK2"/>
    <property type="match status" value="1"/>
</dbReference>
<organism evidence="3 4">
    <name type="scientific">Phytophthora rubi</name>
    <dbReference type="NCBI Taxonomy" id="129364"/>
    <lineage>
        <taxon>Eukaryota</taxon>
        <taxon>Sar</taxon>
        <taxon>Stramenopiles</taxon>
        <taxon>Oomycota</taxon>
        <taxon>Peronosporomycetes</taxon>
        <taxon>Peronosporales</taxon>
        <taxon>Peronosporaceae</taxon>
        <taxon>Phytophthora</taxon>
    </lineage>
</organism>
<feature type="compositionally biased region" description="Acidic residues" evidence="1">
    <location>
        <begin position="176"/>
        <end position="189"/>
    </location>
</feature>
<protein>
    <recommendedName>
        <fullName evidence="2">Protein kinase domain-containing protein</fullName>
    </recommendedName>
</protein>
<feature type="region of interest" description="Disordered" evidence="1">
    <location>
        <begin position="171"/>
        <end position="206"/>
    </location>
</feature>
<sequence>MARRGICSSPLSSADEAEGDAGSSSAFPEMSPSPPASKPAKSRATGAKRKPSRARKTLLPPTKKSKPSTVTERKSTKALVHDAPQEFIEYLAEQLSAVQQAKIEAEFGGGQGFIVKLPTSSWKTKRKRDELQTWIKALGFSSGASLSRSALRVASLKADVILSELKQRVPSMAEGGDNEEEVDVEDEARDEAADGGDGNEKERTGDCLMDPTMLRLKKYFQKLESQTLEVVSYSENHRLLSSAQHMAIADAMEDVLAQPSVRRDRRLARRLSKLGRISGRRLSSIAMTPSSSSFLPPMEDDWMWDREMDKVSLTPVKRHISLGDSSSTMKSTTLGDSVLHLVLHSGLVDVKTLKEVLQQVSTAWEKIAVMAYAWTLADYSKKTNFYSMEQVYSRHPRGHYLANGAYKEVFKVFSSEKKRLEAISVMDISAIENTGNQGVIRQEVAHSVLLSNATEHGICPNFLRIYDVFLAEEQPRQERWGSKTHRKPVELLADGSAYSAASNNQQKATSLTSKQSDCLFQYIRMEFCDGGDLEDFIGLQKDKILPLESVAVPFFFQMVFGLYCAREKFNLRHGDVKLLNFFLKDIGRANLRKEPGADVVLHYLLEDSCFVLQMPASFSYWVKLADYGAADSNLENVGKPVTIDQFATLENSPIEFLLEGDTAEQSFAADTFSLGLCLLHLFTGSAPYEEILENVQCPVDLLKDLKSIWMSPRKNSEFSVIKNVARGDDENTLCHTLYRFIVLFGLPEQVPIKNKGIDRVWQVLLKHLRPEDAAVNHPQRRSRRTAGVNAAQHTKTTKDLYAHDQSLFSLASGSNAIIRRCREGLNSIPGAMDLLMKLVDFDPSKRPTLKQVMYHPTFSYLRSTSREKETQADYVINHYMTRDQDTRLVPDV</sequence>
<name>A0A6A3JYB9_9STRA</name>
<gene>
    <name evidence="3" type="ORF">PR002_g19102</name>
</gene>
<evidence type="ECO:0000313" key="4">
    <source>
        <dbReference type="Proteomes" id="UP000435112"/>
    </source>
</evidence>
<feature type="domain" description="Protein kinase" evidence="2">
    <location>
        <begin position="395"/>
        <end position="858"/>
    </location>
</feature>
<dbReference type="GO" id="GO:0004672">
    <property type="term" value="F:protein kinase activity"/>
    <property type="evidence" value="ECO:0007669"/>
    <property type="project" value="InterPro"/>
</dbReference>
<dbReference type="GO" id="GO:0005524">
    <property type="term" value="F:ATP binding"/>
    <property type="evidence" value="ECO:0007669"/>
    <property type="project" value="InterPro"/>
</dbReference>
<proteinExistence type="predicted"/>
<evidence type="ECO:0000313" key="3">
    <source>
        <dbReference type="EMBL" id="KAE8997194.1"/>
    </source>
</evidence>
<dbReference type="PROSITE" id="PS00108">
    <property type="entry name" value="PROTEIN_KINASE_ST"/>
    <property type="match status" value="1"/>
</dbReference>
<reference evidence="3 4" key="1">
    <citation type="submission" date="2018-09" db="EMBL/GenBank/DDBJ databases">
        <title>Genomic investigation of the strawberry pathogen Phytophthora fragariae indicates pathogenicity is determined by transcriptional variation in three key races.</title>
        <authorList>
            <person name="Adams T.M."/>
            <person name="Armitage A.D."/>
            <person name="Sobczyk M.K."/>
            <person name="Bates H.J."/>
            <person name="Dunwell J.M."/>
            <person name="Nellist C.F."/>
            <person name="Harrison R.J."/>
        </authorList>
    </citation>
    <scope>NUCLEOTIDE SEQUENCE [LARGE SCALE GENOMIC DNA]</scope>
    <source>
        <strain evidence="3 4">SCRP324</strain>
    </source>
</reference>
<dbReference type="PANTHER" id="PTHR44167">
    <property type="entry name" value="OVARIAN-SPECIFIC SERINE/THREONINE-PROTEIN KINASE LOK-RELATED"/>
    <property type="match status" value="1"/>
</dbReference>
<dbReference type="PROSITE" id="PS50011">
    <property type="entry name" value="PROTEIN_KINASE_DOM"/>
    <property type="match status" value="1"/>
</dbReference>
<dbReference type="InterPro" id="IPR000719">
    <property type="entry name" value="Prot_kinase_dom"/>
</dbReference>
<dbReference type="Gene3D" id="1.10.510.10">
    <property type="entry name" value="Transferase(Phosphotransferase) domain 1"/>
    <property type="match status" value="1"/>
</dbReference>
<dbReference type="InterPro" id="IPR008271">
    <property type="entry name" value="Ser/Thr_kinase_AS"/>
</dbReference>
<dbReference type="OrthoDB" id="194690at2759"/>
<comment type="caution">
    <text evidence="3">The sequence shown here is derived from an EMBL/GenBank/DDBJ whole genome shotgun (WGS) entry which is preliminary data.</text>
</comment>
<evidence type="ECO:0000259" key="2">
    <source>
        <dbReference type="PROSITE" id="PS50011"/>
    </source>
</evidence>
<dbReference type="AlphaFoldDB" id="A0A6A3JYB9"/>
<dbReference type="Proteomes" id="UP000435112">
    <property type="component" value="Unassembled WGS sequence"/>
</dbReference>